<keyword evidence="1" id="KW-0472">Membrane</keyword>
<dbReference type="EMBL" id="CAJFDI010000001">
    <property type="protein sequence ID" value="CAD5208525.1"/>
    <property type="molecule type" value="Genomic_DNA"/>
</dbReference>
<evidence type="ECO:0000313" key="4">
    <source>
        <dbReference type="Proteomes" id="UP000659654"/>
    </source>
</evidence>
<gene>
    <name evidence="2" type="ORF">BXYJ_LOCUS761</name>
</gene>
<proteinExistence type="predicted"/>
<dbReference type="eggNOG" id="ENOG502R0XV">
    <property type="taxonomic scope" value="Eukaryota"/>
</dbReference>
<keyword evidence="4" id="KW-1185">Reference proteome</keyword>
<organism evidence="3 5">
    <name type="scientific">Bursaphelenchus xylophilus</name>
    <name type="common">Pinewood nematode worm</name>
    <name type="synonym">Aphelenchoides xylophilus</name>
    <dbReference type="NCBI Taxonomy" id="6326"/>
    <lineage>
        <taxon>Eukaryota</taxon>
        <taxon>Metazoa</taxon>
        <taxon>Ecdysozoa</taxon>
        <taxon>Nematoda</taxon>
        <taxon>Chromadorea</taxon>
        <taxon>Rhabditida</taxon>
        <taxon>Tylenchina</taxon>
        <taxon>Tylenchomorpha</taxon>
        <taxon>Aphelenchoidea</taxon>
        <taxon>Aphelenchoididae</taxon>
        <taxon>Bursaphelenchus</taxon>
    </lineage>
</organism>
<dbReference type="Proteomes" id="UP000095284">
    <property type="component" value="Unplaced"/>
</dbReference>
<evidence type="ECO:0000313" key="2">
    <source>
        <dbReference type="EMBL" id="CAD5208525.1"/>
    </source>
</evidence>
<evidence type="ECO:0000256" key="1">
    <source>
        <dbReference type="SAM" id="Phobius"/>
    </source>
</evidence>
<dbReference type="OrthoDB" id="5825733at2759"/>
<evidence type="ECO:0000313" key="5">
    <source>
        <dbReference type="WBParaSite" id="BXY_0477600.1"/>
    </source>
</evidence>
<protein>
    <submittedName>
        <fullName evidence="2">(pine wood nematode) hypothetical protein</fullName>
    </submittedName>
</protein>
<keyword evidence="1" id="KW-0812">Transmembrane</keyword>
<dbReference type="SMR" id="A0A1I7RVL4"/>
<dbReference type="EMBL" id="CAJFCV020000001">
    <property type="protein sequence ID" value="CAG9081845.1"/>
    <property type="molecule type" value="Genomic_DNA"/>
</dbReference>
<feature type="transmembrane region" description="Helical" evidence="1">
    <location>
        <begin position="32"/>
        <end position="56"/>
    </location>
</feature>
<dbReference type="Proteomes" id="UP000659654">
    <property type="component" value="Unassembled WGS sequence"/>
</dbReference>
<dbReference type="Pfam" id="PF10318">
    <property type="entry name" value="7TM_GPCR_Srh"/>
    <property type="match status" value="1"/>
</dbReference>
<keyword evidence="1" id="KW-1133">Transmembrane helix</keyword>
<dbReference type="PANTHER" id="PTHR22943">
    <property type="entry name" value="7-TRANSMEMBRANE DOMAIN RECEPTOR C.ELEGANS"/>
    <property type="match status" value="1"/>
</dbReference>
<dbReference type="SUPFAM" id="SSF81321">
    <property type="entry name" value="Family A G protein-coupled receptor-like"/>
    <property type="match status" value="1"/>
</dbReference>
<dbReference type="Proteomes" id="UP000582659">
    <property type="component" value="Unassembled WGS sequence"/>
</dbReference>
<dbReference type="InterPro" id="IPR019422">
    <property type="entry name" value="7TM_GPCR_serpentine_rcpt_Srh"/>
</dbReference>
<name>A0A1I7RVL4_BURXY</name>
<accession>A0A1I7RVL4</accession>
<reference evidence="5" key="1">
    <citation type="submission" date="2016-11" db="UniProtKB">
        <authorList>
            <consortium name="WormBaseParasite"/>
        </authorList>
    </citation>
    <scope>IDENTIFICATION</scope>
</reference>
<sequence>MEDSANFPGVPLPQFEGRLFIYVDYTSQYSKYAGFGIFFGFFAAEIISIGCVYLILRQLEAKKASFSKATYKLHRQLTIALGVQLSTPFLFIIAPVTYGIIATYIKHETNTVVGRLFMVYIDLYGASNSIITLYFVKPYRLFIISKFKEVVKLISCGKYGNVPETIAVLAPESTVISSLA</sequence>
<reference evidence="2" key="2">
    <citation type="submission" date="2020-09" db="EMBL/GenBank/DDBJ databases">
        <authorList>
            <person name="Kikuchi T."/>
        </authorList>
    </citation>
    <scope>NUCLEOTIDE SEQUENCE</scope>
    <source>
        <strain evidence="2">Ka4C1</strain>
    </source>
</reference>
<dbReference type="AlphaFoldDB" id="A0A1I7RVL4"/>
<feature type="transmembrane region" description="Helical" evidence="1">
    <location>
        <begin position="77"/>
        <end position="105"/>
    </location>
</feature>
<feature type="transmembrane region" description="Helical" evidence="1">
    <location>
        <begin position="117"/>
        <end position="136"/>
    </location>
</feature>
<dbReference type="WBParaSite" id="BXY_0477600.1">
    <property type="protein sequence ID" value="BXY_0477600.1"/>
    <property type="gene ID" value="BXY_0477600"/>
</dbReference>
<evidence type="ECO:0000313" key="3">
    <source>
        <dbReference type="Proteomes" id="UP000095284"/>
    </source>
</evidence>
<dbReference type="PANTHER" id="PTHR22943:SF248">
    <property type="entry name" value="SEVEN TM RECEPTOR"/>
    <property type="match status" value="1"/>
</dbReference>